<keyword evidence="9 11" id="KW-0413">Isomerase</keyword>
<gene>
    <name evidence="12" type="ORF">NPE20_19140</name>
</gene>
<evidence type="ECO:0000313" key="13">
    <source>
        <dbReference type="Proteomes" id="UP001204376"/>
    </source>
</evidence>
<evidence type="ECO:0000313" key="12">
    <source>
        <dbReference type="EMBL" id="MCQ6960103.1"/>
    </source>
</evidence>
<dbReference type="Gene3D" id="2.70.98.10">
    <property type="match status" value="1"/>
</dbReference>
<comment type="caution">
    <text evidence="12">The sequence shown here is derived from an EMBL/GenBank/DDBJ whole genome shotgun (WGS) entry which is preliminary data.</text>
</comment>
<protein>
    <recommendedName>
        <fullName evidence="7 11">Aldose 1-epimerase</fullName>
        <ecNumber evidence="6 11">5.1.3.3</ecNumber>
    </recommendedName>
</protein>
<proteinExistence type="inferred from homology"/>
<evidence type="ECO:0000256" key="8">
    <source>
        <dbReference type="ARBA" id="ARBA00022837"/>
    </source>
</evidence>
<accession>A0ABT1T6L6</accession>
<keyword evidence="10 11" id="KW-0119">Carbohydrate metabolism</keyword>
<dbReference type="InterPro" id="IPR014718">
    <property type="entry name" value="GH-type_carb-bd"/>
</dbReference>
<reference evidence="12 13" key="1">
    <citation type="submission" date="2022-07" db="EMBL/GenBank/DDBJ databases">
        <title>Mucilaginibacter sp. JC4.</title>
        <authorList>
            <person name="Le V."/>
            <person name="Ko S.-R."/>
            <person name="Ahn C.-Y."/>
            <person name="Oh H.-M."/>
        </authorList>
    </citation>
    <scope>NUCLEOTIDE SEQUENCE [LARGE SCALE GENOMIC DNA]</scope>
    <source>
        <strain evidence="12 13">JC4</strain>
    </source>
</reference>
<evidence type="ECO:0000256" key="5">
    <source>
        <dbReference type="ARBA" id="ARBA00011245"/>
    </source>
</evidence>
<dbReference type="PROSITE" id="PS51257">
    <property type="entry name" value="PROKAR_LIPOPROTEIN"/>
    <property type="match status" value="1"/>
</dbReference>
<keyword evidence="8" id="KW-0106">Calcium</keyword>
<sequence>MCKKFFNGTLFAAGIFFTVACNNISKPKQTSDVADSLQNIIPDSASFNAKVENKQVKLYTLKNKNGVEVAITNYGGRLVSLLVPDRKGKLVDVILGYENLKNYRELKENYFGALIGRYGNRIAKGKFTLDGKLYQVNVNDGPNSLHGGANGFFKQVWDVTKVTGQTLELSYLSKDGEEGYPGNLKIIVAYTLKDDNSLEIAYQATTDKTTVINLTNHAYFNLNGASGTNGITNHLLQINADAYTPVDSLLIPTGKVETVKGSAFDFTTAKAIGKDIGLKDQQLAYGKGYDHNFVLNKHRDNEAVVTLLSPVTGIQMQVFTTEPGIQFYSGNFLKGDDKNGKGGVAYKYRSALCLETQHFPDSPNQPGFPSTVLTPGKAYNTVTTYSFTTK</sequence>
<evidence type="ECO:0000256" key="9">
    <source>
        <dbReference type="ARBA" id="ARBA00023235"/>
    </source>
</evidence>
<dbReference type="PIRSF" id="PIRSF005096">
    <property type="entry name" value="GALM"/>
    <property type="match status" value="1"/>
</dbReference>
<comment type="cofactor">
    <cofactor evidence="2">
        <name>Ca(2+)</name>
        <dbReference type="ChEBI" id="CHEBI:29108"/>
    </cofactor>
</comment>
<dbReference type="Pfam" id="PF01263">
    <property type="entry name" value="Aldose_epim"/>
    <property type="match status" value="1"/>
</dbReference>
<evidence type="ECO:0000256" key="10">
    <source>
        <dbReference type="ARBA" id="ARBA00023277"/>
    </source>
</evidence>
<organism evidence="12 13">
    <name type="scientific">Mucilaginibacter aquariorum</name>
    <dbReference type="NCBI Taxonomy" id="2967225"/>
    <lineage>
        <taxon>Bacteria</taxon>
        <taxon>Pseudomonadati</taxon>
        <taxon>Bacteroidota</taxon>
        <taxon>Sphingobacteriia</taxon>
        <taxon>Sphingobacteriales</taxon>
        <taxon>Sphingobacteriaceae</taxon>
        <taxon>Mucilaginibacter</taxon>
    </lineage>
</organism>
<evidence type="ECO:0000256" key="3">
    <source>
        <dbReference type="ARBA" id="ARBA00005028"/>
    </source>
</evidence>
<evidence type="ECO:0000256" key="2">
    <source>
        <dbReference type="ARBA" id="ARBA00001913"/>
    </source>
</evidence>
<dbReference type="PROSITE" id="PS00545">
    <property type="entry name" value="ALDOSE_1_EPIMERASE"/>
    <property type="match status" value="1"/>
</dbReference>
<dbReference type="PANTHER" id="PTHR10091:SF0">
    <property type="entry name" value="GALACTOSE MUTAROTASE"/>
    <property type="match status" value="1"/>
</dbReference>
<dbReference type="RefSeq" id="WP_256540290.1">
    <property type="nucleotide sequence ID" value="NZ_JANHOH010000006.1"/>
</dbReference>
<dbReference type="InterPro" id="IPR011013">
    <property type="entry name" value="Gal_mutarotase_sf_dom"/>
</dbReference>
<dbReference type="NCBIfam" id="NF008277">
    <property type="entry name" value="PRK11055.1"/>
    <property type="match status" value="1"/>
</dbReference>
<dbReference type="EMBL" id="JANHOH010000006">
    <property type="protein sequence ID" value="MCQ6960103.1"/>
    <property type="molecule type" value="Genomic_DNA"/>
</dbReference>
<dbReference type="SUPFAM" id="SSF74650">
    <property type="entry name" value="Galactose mutarotase-like"/>
    <property type="match status" value="1"/>
</dbReference>
<dbReference type="InterPro" id="IPR047215">
    <property type="entry name" value="Galactose_mutarotase-like"/>
</dbReference>
<dbReference type="InterPro" id="IPR018052">
    <property type="entry name" value="Ald1_epimerase_CS"/>
</dbReference>
<name>A0ABT1T6L6_9SPHI</name>
<dbReference type="InterPro" id="IPR008183">
    <property type="entry name" value="Aldose_1/G6P_1-epimerase"/>
</dbReference>
<comment type="similarity">
    <text evidence="4 11">Belongs to the aldose epimerase family.</text>
</comment>
<comment type="pathway">
    <text evidence="3 11">Carbohydrate metabolism; hexose metabolism.</text>
</comment>
<comment type="catalytic activity">
    <reaction evidence="1 11">
        <text>alpha-D-glucose = beta-D-glucose</text>
        <dbReference type="Rhea" id="RHEA:10264"/>
        <dbReference type="ChEBI" id="CHEBI:15903"/>
        <dbReference type="ChEBI" id="CHEBI:17925"/>
        <dbReference type="EC" id="5.1.3.3"/>
    </reaction>
</comment>
<dbReference type="PANTHER" id="PTHR10091">
    <property type="entry name" value="ALDOSE-1-EPIMERASE"/>
    <property type="match status" value="1"/>
</dbReference>
<evidence type="ECO:0000256" key="4">
    <source>
        <dbReference type="ARBA" id="ARBA00006206"/>
    </source>
</evidence>
<evidence type="ECO:0000256" key="11">
    <source>
        <dbReference type="PIRNR" id="PIRNR005096"/>
    </source>
</evidence>
<evidence type="ECO:0000256" key="6">
    <source>
        <dbReference type="ARBA" id="ARBA00013185"/>
    </source>
</evidence>
<dbReference type="EC" id="5.1.3.3" evidence="6 11"/>
<evidence type="ECO:0000256" key="7">
    <source>
        <dbReference type="ARBA" id="ARBA00014165"/>
    </source>
</evidence>
<dbReference type="Proteomes" id="UP001204376">
    <property type="component" value="Unassembled WGS sequence"/>
</dbReference>
<dbReference type="InterPro" id="IPR015443">
    <property type="entry name" value="Aldose_1-epimerase"/>
</dbReference>
<dbReference type="CDD" id="cd09019">
    <property type="entry name" value="galactose_mutarotase_like"/>
    <property type="match status" value="1"/>
</dbReference>
<keyword evidence="13" id="KW-1185">Reference proteome</keyword>
<evidence type="ECO:0000256" key="1">
    <source>
        <dbReference type="ARBA" id="ARBA00001614"/>
    </source>
</evidence>
<comment type="subunit">
    <text evidence="5">Monomer.</text>
</comment>